<evidence type="ECO:0000313" key="1">
    <source>
        <dbReference type="EMBL" id="CAK0874901.1"/>
    </source>
</evidence>
<gene>
    <name evidence="1" type="ORF">PCOR1329_LOCUS59684</name>
</gene>
<keyword evidence="2" id="KW-1185">Reference proteome</keyword>
<name>A0ABN9VPS5_9DINO</name>
<protein>
    <submittedName>
        <fullName evidence="1">Uncharacterized protein</fullName>
    </submittedName>
</protein>
<dbReference type="EMBL" id="CAUYUJ010017449">
    <property type="protein sequence ID" value="CAK0874901.1"/>
    <property type="molecule type" value="Genomic_DNA"/>
</dbReference>
<evidence type="ECO:0000313" key="2">
    <source>
        <dbReference type="Proteomes" id="UP001189429"/>
    </source>
</evidence>
<sequence length="271" mass="30533">DSLADKTVIFSSSFHTTKRVQKALRVKSISAQAVTEGRGLGIDRGAVASFMYGTTVHGMAPWARQKARRRYAQALRRPWPGRCITAFLALEGADPAITSVRAQLKTCFEVWARSPDISEQVKRAWPRIYFQLLKLRAEKRWQARKGPLASLIFLLWDVGWDSRGPDIWVDRNGHYWKFSTEDQGGDYTEIVDALMQDIQDQLWDRAAQHHNGGGLQHGADVTDLEKHLGKLAKKEHHGTYGALLTAACAGTWTRRRKHDTFGGEEVMCECG</sequence>
<feature type="non-terminal residue" evidence="1">
    <location>
        <position position="1"/>
    </location>
</feature>
<feature type="non-terminal residue" evidence="1">
    <location>
        <position position="271"/>
    </location>
</feature>
<proteinExistence type="predicted"/>
<accession>A0ABN9VPS5</accession>
<dbReference type="Proteomes" id="UP001189429">
    <property type="component" value="Unassembled WGS sequence"/>
</dbReference>
<organism evidence="1 2">
    <name type="scientific">Prorocentrum cordatum</name>
    <dbReference type="NCBI Taxonomy" id="2364126"/>
    <lineage>
        <taxon>Eukaryota</taxon>
        <taxon>Sar</taxon>
        <taxon>Alveolata</taxon>
        <taxon>Dinophyceae</taxon>
        <taxon>Prorocentrales</taxon>
        <taxon>Prorocentraceae</taxon>
        <taxon>Prorocentrum</taxon>
    </lineage>
</organism>
<reference evidence="1" key="1">
    <citation type="submission" date="2023-10" db="EMBL/GenBank/DDBJ databases">
        <authorList>
            <person name="Chen Y."/>
            <person name="Shah S."/>
            <person name="Dougan E. K."/>
            <person name="Thang M."/>
            <person name="Chan C."/>
        </authorList>
    </citation>
    <scope>NUCLEOTIDE SEQUENCE [LARGE SCALE GENOMIC DNA]</scope>
</reference>
<comment type="caution">
    <text evidence="1">The sequence shown here is derived from an EMBL/GenBank/DDBJ whole genome shotgun (WGS) entry which is preliminary data.</text>
</comment>